<gene>
    <name evidence="2" type="primary">LOC105363533</name>
</gene>
<proteinExistence type="predicted"/>
<accession>A0AAJ6YK50</accession>
<dbReference type="AlphaFoldDB" id="A0AAJ6YK50"/>
<evidence type="ECO:0000313" key="2">
    <source>
        <dbReference type="RefSeq" id="XP_011499567.1"/>
    </source>
</evidence>
<protein>
    <submittedName>
        <fullName evidence="2">Uncharacterized protein LOC105363533</fullName>
    </submittedName>
</protein>
<organism evidence="1 2">
    <name type="scientific">Ceratosolen solmsi marchali</name>
    <dbReference type="NCBI Taxonomy" id="326594"/>
    <lineage>
        <taxon>Eukaryota</taxon>
        <taxon>Metazoa</taxon>
        <taxon>Ecdysozoa</taxon>
        <taxon>Arthropoda</taxon>
        <taxon>Hexapoda</taxon>
        <taxon>Insecta</taxon>
        <taxon>Pterygota</taxon>
        <taxon>Neoptera</taxon>
        <taxon>Endopterygota</taxon>
        <taxon>Hymenoptera</taxon>
        <taxon>Apocrita</taxon>
        <taxon>Proctotrupomorpha</taxon>
        <taxon>Chalcidoidea</taxon>
        <taxon>Agaonidae</taxon>
        <taxon>Agaoninae</taxon>
        <taxon>Ceratosolen</taxon>
    </lineage>
</organism>
<evidence type="ECO:0000313" key="1">
    <source>
        <dbReference type="Proteomes" id="UP000695007"/>
    </source>
</evidence>
<sequence length="141" mass="15989">MDNPNQLMDEYCLSHICSVFTVFVLVNIPKIKASTIDDFTSLCNCDINCPESKVIGLQKKKRDELSRVNDGGINDDGNRTICGSDRDIGNRTFPSICHMMCYNNCTRYNSRKLVQDDKELVHLTASRDNFYKLHDGACQSI</sequence>
<dbReference type="RefSeq" id="XP_011499567.1">
    <property type="nucleotide sequence ID" value="XM_011501265.1"/>
</dbReference>
<keyword evidence="1" id="KW-1185">Reference proteome</keyword>
<dbReference type="Proteomes" id="UP000695007">
    <property type="component" value="Unplaced"/>
</dbReference>
<dbReference type="KEGG" id="csol:105363533"/>
<reference evidence="2" key="1">
    <citation type="submission" date="2025-08" db="UniProtKB">
        <authorList>
            <consortium name="RefSeq"/>
        </authorList>
    </citation>
    <scope>IDENTIFICATION</scope>
</reference>
<name>A0AAJ6YK50_9HYME</name>
<dbReference type="GeneID" id="105363533"/>